<name>A0A7W1X8F9_9BACL</name>
<evidence type="ECO:0000313" key="1">
    <source>
        <dbReference type="EMBL" id="MBA4541997.1"/>
    </source>
</evidence>
<evidence type="ECO:0000313" key="2">
    <source>
        <dbReference type="Proteomes" id="UP000530514"/>
    </source>
</evidence>
<keyword evidence="2" id="KW-1185">Reference proteome</keyword>
<dbReference type="OrthoDB" id="2375320at2"/>
<gene>
    <name evidence="1" type="ORF">H1164_03645</name>
</gene>
<protein>
    <submittedName>
        <fullName evidence="1">Uncharacterized protein</fullName>
    </submittedName>
</protein>
<organism evidence="1 2">
    <name type="scientific">Thermoactinomyces daqus</name>
    <dbReference type="NCBI Taxonomy" id="1329516"/>
    <lineage>
        <taxon>Bacteria</taxon>
        <taxon>Bacillati</taxon>
        <taxon>Bacillota</taxon>
        <taxon>Bacilli</taxon>
        <taxon>Bacillales</taxon>
        <taxon>Thermoactinomycetaceae</taxon>
        <taxon>Thermoactinomyces</taxon>
    </lineage>
</organism>
<sequence length="129" mass="14441">MKLEPQSIAGEPILRQLYATVFTGTKLEKLPLFFDAKVLDHYRQNPNFQIIRTDTSGRLKKTGGWSLDFGISGEGDSIIQVALESLAGRLPESEHEHWLSHVITLPLSSNYVKGLIRPGCLDDGPIRPW</sequence>
<comment type="caution">
    <text evidence="1">The sequence shown here is derived from an EMBL/GenBank/DDBJ whole genome shotgun (WGS) entry which is preliminary data.</text>
</comment>
<proteinExistence type="predicted"/>
<reference evidence="1 2" key="1">
    <citation type="submission" date="2020-07" db="EMBL/GenBank/DDBJ databases">
        <authorList>
            <person name="Feng H."/>
        </authorList>
    </citation>
    <scope>NUCLEOTIDE SEQUENCE [LARGE SCALE GENOMIC DNA]</scope>
    <source>
        <strain evidence="2">s-11</strain>
    </source>
</reference>
<accession>A0A7W1X8F9</accession>
<dbReference type="EMBL" id="JACEIP010000004">
    <property type="protein sequence ID" value="MBA4541997.1"/>
    <property type="molecule type" value="Genomic_DNA"/>
</dbReference>
<dbReference type="RefSeq" id="WP_033099408.1">
    <property type="nucleotide sequence ID" value="NZ_JACEIP010000004.1"/>
</dbReference>
<dbReference type="Proteomes" id="UP000530514">
    <property type="component" value="Unassembled WGS sequence"/>
</dbReference>
<dbReference type="AlphaFoldDB" id="A0A7W1X8F9"/>